<evidence type="ECO:0000313" key="4">
    <source>
        <dbReference type="Proteomes" id="UP000694018"/>
    </source>
</evidence>
<name>A0A8F5BQC9_SACSH</name>
<dbReference type="PANTHER" id="PTHR39159:SF1">
    <property type="entry name" value="UPF0374 PROTEIN YGAC"/>
    <property type="match status" value="1"/>
</dbReference>
<comment type="similarity">
    <text evidence="1">Belongs to the FAU-1 family.</text>
</comment>
<dbReference type="EC" id="3.1.26.-" evidence="1"/>
<dbReference type="InterPro" id="IPR007295">
    <property type="entry name" value="DUF402"/>
</dbReference>
<keyword evidence="1" id="KW-0255">Endonuclease</keyword>
<dbReference type="GeneID" id="65563863"/>
<gene>
    <name evidence="1" type="primary">fau-1</name>
    <name evidence="3" type="ORF">J5U23_02386</name>
</gene>
<dbReference type="GO" id="GO:0035925">
    <property type="term" value="F:mRNA 3'-UTR AU-rich region binding"/>
    <property type="evidence" value="ECO:0007669"/>
    <property type="project" value="UniProtKB-UniRule"/>
</dbReference>
<organism evidence="3 4">
    <name type="scientific">Saccharolobus shibatae (strain ATCC 51178 / DSM 5389 / JCM 8931 / NBRC 15437 / B12)</name>
    <name type="common">Sulfolobus shibatae</name>
    <dbReference type="NCBI Taxonomy" id="523848"/>
    <lineage>
        <taxon>Archaea</taxon>
        <taxon>Thermoproteota</taxon>
        <taxon>Thermoprotei</taxon>
        <taxon>Sulfolobales</taxon>
        <taxon>Sulfolobaceae</taxon>
        <taxon>Saccharolobus</taxon>
    </lineage>
</organism>
<accession>A0A8F5BQC9</accession>
<keyword evidence="1" id="KW-0698">rRNA processing</keyword>
<dbReference type="Pfam" id="PF04167">
    <property type="entry name" value="DUF402"/>
    <property type="match status" value="1"/>
</dbReference>
<sequence length="425" mass="49327">MKGRVRIRGIYATALTSIFSSFSYEIVQQSAEIAERFMLEVNNLPADITIKDFEDDRGKIIVMGNGIIEEDLHYVFKYSFHWRSPIKLYSVIETDESCTYGNFKVEPCLEEGIVIKPPYDGKIVLSETKAVSKYAMVWRGKGVTTFSEHINNEEERLRLLTLSSPLNRKGYNVKWRSNAKYGALNELKEDLERLVLRYENREFRDQGEDFYLITLSLPDKLHLDEARKSIVNTIKYHHMLKLSYNREVDSLEKDKEGSPVKLLEALISDFMKIEHIKADGKAIYLRGGKVIEKEVNNDGYRITLRREFNGNGVLDGIGKRIENGDYDIVEYNSDKWYQIHKYYSGIDNSLKGIYINISTPPELLRGKIRYLDLEIDIAIRDSEIIVLDEDELNKKSIYMHSSLVNKAKKVANYLIDYIQQNKLIL</sequence>
<evidence type="ECO:0000256" key="1">
    <source>
        <dbReference type="HAMAP-Rule" id="MF_01910"/>
    </source>
</evidence>
<dbReference type="InterPro" id="IPR050212">
    <property type="entry name" value="Ntdp-like"/>
</dbReference>
<dbReference type="RefSeq" id="WP_218266240.1">
    <property type="nucleotide sequence ID" value="NZ_CP077717.1"/>
</dbReference>
<dbReference type="PIRSF" id="PIRSF018644">
    <property type="entry name" value="RNA-binding_FAU-1"/>
    <property type="match status" value="1"/>
</dbReference>
<dbReference type="GO" id="GO:0006364">
    <property type="term" value="P:rRNA processing"/>
    <property type="evidence" value="ECO:0007669"/>
    <property type="project" value="UniProtKB-UniRule"/>
</dbReference>
<comment type="function">
    <text evidence="1">Probable RNase involved in rRNA stability through maturation and/or degradation of precursor rRNAs. Binds to RNA in loop regions with AU-rich sequences.</text>
</comment>
<evidence type="ECO:0000313" key="3">
    <source>
        <dbReference type="EMBL" id="QXJ29517.1"/>
    </source>
</evidence>
<dbReference type="GO" id="GO:0016891">
    <property type="term" value="F:RNA endonuclease activity producing 5'-phosphomonoesters, hydrolytic mechanism"/>
    <property type="evidence" value="ECO:0007669"/>
    <property type="project" value="UniProtKB-UniRule"/>
</dbReference>
<evidence type="ECO:0000259" key="2">
    <source>
        <dbReference type="Pfam" id="PF04167"/>
    </source>
</evidence>
<dbReference type="AlphaFoldDB" id="A0A8F5BQC9"/>
<feature type="domain" description="DUF402" evidence="2">
    <location>
        <begin position="279"/>
        <end position="421"/>
    </location>
</feature>
<keyword evidence="1" id="KW-0694">RNA-binding</keyword>
<dbReference type="EMBL" id="CP077717">
    <property type="protein sequence ID" value="QXJ29517.1"/>
    <property type="molecule type" value="Genomic_DNA"/>
</dbReference>
<keyword evidence="1" id="KW-0378">Hydrolase</keyword>
<dbReference type="KEGG" id="sshi:J5U23_02386"/>
<dbReference type="Proteomes" id="UP000694018">
    <property type="component" value="Chromosome"/>
</dbReference>
<protein>
    <recommendedName>
        <fullName evidence="1">Probable ribonuclease FAU-1</fullName>
        <ecNumber evidence="1">3.1.26.-</ecNumber>
    </recommendedName>
    <alternativeName>
        <fullName evidence="1">RNA-binding protein FAU-1</fullName>
    </alternativeName>
</protein>
<reference evidence="3" key="1">
    <citation type="journal article" date="2021" name="Environ. Microbiol.">
        <title>New insights into the diversity and evolution of the archaeal mobilome from three complete genomes of Saccharolobus shibatae.</title>
        <authorList>
            <person name="Medvedeva S."/>
            <person name="Brandt D."/>
            <person name="Cvirkaite-Krupovic V."/>
            <person name="Liu Y."/>
            <person name="Severinov K."/>
            <person name="Ishino S."/>
            <person name="Ishino Y."/>
            <person name="Prangishvili D."/>
            <person name="Kalinowski J."/>
            <person name="Krupovic M."/>
        </authorList>
    </citation>
    <scope>NUCLEOTIDE SEQUENCE</scope>
    <source>
        <strain evidence="3">B12</strain>
    </source>
</reference>
<keyword evidence="1" id="KW-0540">Nuclease</keyword>
<dbReference type="InterPro" id="IPR016730">
    <property type="entry name" value="RNA-bd_FAU-1"/>
</dbReference>
<proteinExistence type="inferred from homology"/>
<dbReference type="PANTHER" id="PTHR39159">
    <property type="match status" value="1"/>
</dbReference>
<dbReference type="HAMAP" id="MF_01910">
    <property type="entry name" value="RNA_binding_AU_1"/>
    <property type="match status" value="1"/>
</dbReference>
<dbReference type="OrthoDB" id="84798at2157"/>